<evidence type="ECO:0000313" key="3">
    <source>
        <dbReference type="Proteomes" id="UP001497453"/>
    </source>
</evidence>
<evidence type="ECO:0000313" key="2">
    <source>
        <dbReference type="EMBL" id="CAL1715679.1"/>
    </source>
</evidence>
<reference evidence="3" key="1">
    <citation type="submission" date="2024-04" db="EMBL/GenBank/DDBJ databases">
        <authorList>
            <person name="Shaw F."/>
            <person name="Minotto A."/>
        </authorList>
    </citation>
    <scope>NUCLEOTIDE SEQUENCE [LARGE SCALE GENOMIC DNA]</scope>
</reference>
<dbReference type="PANTHER" id="PTHR32251">
    <property type="entry name" value="3-OXO-5-ALPHA-STEROID 4-DEHYDROGENASE"/>
    <property type="match status" value="1"/>
</dbReference>
<feature type="transmembrane region" description="Helical" evidence="1">
    <location>
        <begin position="12"/>
        <end position="33"/>
    </location>
</feature>
<keyword evidence="1" id="KW-0472">Membrane</keyword>
<sequence>MSPAHVLDRYYLSITLLVTIAYQLLGFAIAWTFQFDKITDFTGGSNFFIIALLTLLMGNTFYARNIVASVLVMIWATRLAGFLLFRVLKTGSDTRFDEFRSHFFKFLAFWIGQILWVWTVSLPLTILNSPAVSDPSLGGSNSSFGTGCDIAGVILWGIGWFIETTADAQKFRYKASNPPKDRPMNTGVWRWSRHPPYFGEILCWWGIWILCLSPTANGDLSSGARKAQYASVLSPIFTTLLLMFASGIPTAEKPTGRKYYLMSHSSSSPFTSPPSSASALPANPPYPDAWKKYQSYLHSTSILIPIHPKLYRPLPRWIKRTVLLDFPIYGFDEHDGQKALEEEGKKKANGGDRSD</sequence>
<accession>A0ABP1E8Z3</accession>
<gene>
    <name evidence="2" type="ORF">GFSPODELE1_LOCUS10365</name>
</gene>
<feature type="transmembrane region" description="Helical" evidence="1">
    <location>
        <begin position="68"/>
        <end position="85"/>
    </location>
</feature>
<name>A0ABP1E8Z3_9APHY</name>
<feature type="transmembrane region" description="Helical" evidence="1">
    <location>
        <begin position="45"/>
        <end position="62"/>
    </location>
</feature>
<keyword evidence="1" id="KW-0812">Transmembrane</keyword>
<dbReference type="Pfam" id="PF06966">
    <property type="entry name" value="DUF1295"/>
    <property type="match status" value="1"/>
</dbReference>
<dbReference type="Gene3D" id="1.20.120.1630">
    <property type="match status" value="1"/>
</dbReference>
<dbReference type="InterPro" id="IPR010721">
    <property type="entry name" value="UstE-like"/>
</dbReference>
<evidence type="ECO:0008006" key="4">
    <source>
        <dbReference type="Google" id="ProtNLM"/>
    </source>
</evidence>
<dbReference type="Proteomes" id="UP001497453">
    <property type="component" value="Chromosome 8"/>
</dbReference>
<feature type="transmembrane region" description="Helical" evidence="1">
    <location>
        <begin position="228"/>
        <end position="248"/>
    </location>
</feature>
<proteinExistence type="predicted"/>
<feature type="transmembrane region" description="Helical" evidence="1">
    <location>
        <begin position="144"/>
        <end position="162"/>
    </location>
</feature>
<organism evidence="2 3">
    <name type="scientific">Somion occarium</name>
    <dbReference type="NCBI Taxonomy" id="3059160"/>
    <lineage>
        <taxon>Eukaryota</taxon>
        <taxon>Fungi</taxon>
        <taxon>Dikarya</taxon>
        <taxon>Basidiomycota</taxon>
        <taxon>Agaricomycotina</taxon>
        <taxon>Agaricomycetes</taxon>
        <taxon>Polyporales</taxon>
        <taxon>Cerrenaceae</taxon>
        <taxon>Somion</taxon>
    </lineage>
</organism>
<protein>
    <recommendedName>
        <fullName evidence="4">Steroid 5-alpha reductase C-terminal domain-containing protein</fullName>
    </recommendedName>
</protein>
<keyword evidence="1" id="KW-1133">Transmembrane helix</keyword>
<dbReference type="PANTHER" id="PTHR32251:SF15">
    <property type="entry name" value="3-OXO-5-ALPHA-STEROID 4-DEHYDROGENASE (DUF1295)"/>
    <property type="match status" value="1"/>
</dbReference>
<keyword evidence="3" id="KW-1185">Reference proteome</keyword>
<evidence type="ECO:0000256" key="1">
    <source>
        <dbReference type="SAM" id="Phobius"/>
    </source>
</evidence>
<dbReference type="EMBL" id="OZ037951">
    <property type="protein sequence ID" value="CAL1715679.1"/>
    <property type="molecule type" value="Genomic_DNA"/>
</dbReference>
<feature type="transmembrane region" description="Helical" evidence="1">
    <location>
        <begin position="106"/>
        <end position="124"/>
    </location>
</feature>
<dbReference type="PROSITE" id="PS50244">
    <property type="entry name" value="S5A_REDUCTASE"/>
    <property type="match status" value="1"/>
</dbReference>